<proteinExistence type="predicted"/>
<dbReference type="AlphaFoldDB" id="A0A383AMZ1"/>
<sequence length="42" mass="4900">MERVRTTKALDPCYCKVLEYKFGMVWNRTELYCGGGGVHHFC</sequence>
<organism evidence="1">
    <name type="scientific">marine metagenome</name>
    <dbReference type="NCBI Taxonomy" id="408172"/>
    <lineage>
        <taxon>unclassified sequences</taxon>
        <taxon>metagenomes</taxon>
        <taxon>ecological metagenomes</taxon>
    </lineage>
</organism>
<reference evidence="1" key="1">
    <citation type="submission" date="2018-05" db="EMBL/GenBank/DDBJ databases">
        <authorList>
            <person name="Lanie J.A."/>
            <person name="Ng W.-L."/>
            <person name="Kazmierczak K.M."/>
            <person name="Andrzejewski T.M."/>
            <person name="Davidsen T.M."/>
            <person name="Wayne K.J."/>
            <person name="Tettelin H."/>
            <person name="Glass J.I."/>
            <person name="Rusch D."/>
            <person name="Podicherti R."/>
            <person name="Tsui H.-C.T."/>
            <person name="Winkler M.E."/>
        </authorList>
    </citation>
    <scope>NUCLEOTIDE SEQUENCE</scope>
</reference>
<dbReference type="EMBL" id="UINC01193351">
    <property type="protein sequence ID" value="SVE08930.1"/>
    <property type="molecule type" value="Genomic_DNA"/>
</dbReference>
<gene>
    <name evidence="1" type="ORF">METZ01_LOCUS461784</name>
</gene>
<accession>A0A383AMZ1</accession>
<protein>
    <submittedName>
        <fullName evidence="1">Uncharacterized protein</fullName>
    </submittedName>
</protein>
<name>A0A383AMZ1_9ZZZZ</name>
<evidence type="ECO:0000313" key="1">
    <source>
        <dbReference type="EMBL" id="SVE08930.1"/>
    </source>
</evidence>